<keyword evidence="2" id="KW-1185">Reference proteome</keyword>
<dbReference type="EMBL" id="CM037617">
    <property type="protein sequence ID" value="KAH8005569.1"/>
    <property type="molecule type" value="Genomic_DNA"/>
</dbReference>
<evidence type="ECO:0000313" key="2">
    <source>
        <dbReference type="Proteomes" id="UP000827872"/>
    </source>
</evidence>
<protein>
    <submittedName>
        <fullName evidence="1">Uncharacterized protein</fullName>
    </submittedName>
</protein>
<comment type="caution">
    <text evidence="1">The sequence shown here is derived from an EMBL/GenBank/DDBJ whole genome shotgun (WGS) entry which is preliminary data.</text>
</comment>
<sequence>MQLLLHLFDPSLGSEIHMESQHQKSMRVVPLSAPWPEEGHLRGHKLHHKRSTTTEFIKSASLSSLEEELNRFWQVTISLELIFLLKSGRGPIRILTQDGTDKKRKINTSFYEKEPPLSTPG</sequence>
<organism evidence="1 2">
    <name type="scientific">Sphaerodactylus townsendi</name>
    <dbReference type="NCBI Taxonomy" id="933632"/>
    <lineage>
        <taxon>Eukaryota</taxon>
        <taxon>Metazoa</taxon>
        <taxon>Chordata</taxon>
        <taxon>Craniata</taxon>
        <taxon>Vertebrata</taxon>
        <taxon>Euteleostomi</taxon>
        <taxon>Lepidosauria</taxon>
        <taxon>Squamata</taxon>
        <taxon>Bifurcata</taxon>
        <taxon>Gekkota</taxon>
        <taxon>Sphaerodactylidae</taxon>
        <taxon>Sphaerodactylus</taxon>
    </lineage>
</organism>
<reference evidence="1" key="1">
    <citation type="submission" date="2021-08" db="EMBL/GenBank/DDBJ databases">
        <title>The first chromosome-level gecko genome reveals the dynamic sex chromosomes of Neotropical dwarf geckos (Sphaerodactylidae: Sphaerodactylus).</title>
        <authorList>
            <person name="Pinto B.J."/>
            <person name="Keating S.E."/>
            <person name="Gamble T."/>
        </authorList>
    </citation>
    <scope>NUCLEOTIDE SEQUENCE</scope>
    <source>
        <strain evidence="1">TG3544</strain>
    </source>
</reference>
<dbReference type="Proteomes" id="UP000827872">
    <property type="component" value="Linkage Group LG04"/>
</dbReference>
<proteinExistence type="predicted"/>
<evidence type="ECO:0000313" key="1">
    <source>
        <dbReference type="EMBL" id="KAH8005569.1"/>
    </source>
</evidence>
<accession>A0ACB8FJW6</accession>
<name>A0ACB8FJW6_9SAUR</name>
<gene>
    <name evidence="1" type="ORF">K3G42_030366</name>
</gene>